<dbReference type="AlphaFoldDB" id="A0A0E9Y291"/>
<proteinExistence type="predicted"/>
<evidence type="ECO:0000313" key="1">
    <source>
        <dbReference type="EMBL" id="JAI08164.1"/>
    </source>
</evidence>
<organism evidence="1">
    <name type="scientific">Anguilla anguilla</name>
    <name type="common">European freshwater eel</name>
    <name type="synonym">Muraena anguilla</name>
    <dbReference type="NCBI Taxonomy" id="7936"/>
    <lineage>
        <taxon>Eukaryota</taxon>
        <taxon>Metazoa</taxon>
        <taxon>Chordata</taxon>
        <taxon>Craniata</taxon>
        <taxon>Vertebrata</taxon>
        <taxon>Euteleostomi</taxon>
        <taxon>Actinopterygii</taxon>
        <taxon>Neopterygii</taxon>
        <taxon>Teleostei</taxon>
        <taxon>Anguilliformes</taxon>
        <taxon>Anguillidae</taxon>
        <taxon>Anguilla</taxon>
    </lineage>
</organism>
<name>A0A0E9Y291_ANGAN</name>
<accession>A0A0E9Y291</accession>
<reference evidence="1" key="2">
    <citation type="journal article" date="2015" name="Fish Shellfish Immunol.">
        <title>Early steps in the European eel (Anguilla anguilla)-Vibrio vulnificus interaction in the gills: Role of the RtxA13 toxin.</title>
        <authorList>
            <person name="Callol A."/>
            <person name="Pajuelo D."/>
            <person name="Ebbesson L."/>
            <person name="Teles M."/>
            <person name="MacKenzie S."/>
            <person name="Amaro C."/>
        </authorList>
    </citation>
    <scope>NUCLEOTIDE SEQUENCE</scope>
</reference>
<sequence length="19" mass="2211">MCRVVYSLKIRGISVTKRT</sequence>
<dbReference type="EMBL" id="GBXM01000414">
    <property type="protein sequence ID" value="JAI08164.1"/>
    <property type="molecule type" value="Transcribed_RNA"/>
</dbReference>
<reference evidence="1" key="1">
    <citation type="submission" date="2014-11" db="EMBL/GenBank/DDBJ databases">
        <authorList>
            <person name="Amaro Gonzalez C."/>
        </authorList>
    </citation>
    <scope>NUCLEOTIDE SEQUENCE</scope>
</reference>
<protein>
    <submittedName>
        <fullName evidence="1">Uncharacterized protein</fullName>
    </submittedName>
</protein>